<keyword evidence="11" id="KW-1185">Reference proteome</keyword>
<dbReference type="EMBL" id="CR925678">
    <property type="protein sequence ID" value="CAI26682.1"/>
    <property type="molecule type" value="Genomic_DNA"/>
</dbReference>
<dbReference type="GO" id="GO:0009073">
    <property type="term" value="P:aromatic amino acid family biosynthetic process"/>
    <property type="evidence" value="ECO:0007669"/>
    <property type="project" value="UniProtKB-KW"/>
</dbReference>
<dbReference type="PANTHER" id="PTHR21090">
    <property type="entry name" value="AROM/DEHYDROQUINATE SYNTHASE"/>
    <property type="match status" value="1"/>
</dbReference>
<comment type="pathway">
    <text evidence="1">Metabolic intermediate biosynthesis; chorismate biosynthesis; chorismate from D-erythrose 4-phosphate and phosphoenolpyruvate: step 6/7.</text>
</comment>
<keyword evidence="6" id="KW-0057">Aromatic amino acid biosynthesis</keyword>
<dbReference type="InterPro" id="IPR036968">
    <property type="entry name" value="Enolpyruvate_Tfrase_sf"/>
</dbReference>
<evidence type="ECO:0000256" key="6">
    <source>
        <dbReference type="ARBA" id="ARBA00023141"/>
    </source>
</evidence>
<feature type="domain" description="Enolpyruvate transferase" evidence="9">
    <location>
        <begin position="10"/>
        <end position="407"/>
    </location>
</feature>
<evidence type="ECO:0000259" key="9">
    <source>
        <dbReference type="Pfam" id="PF00275"/>
    </source>
</evidence>
<evidence type="ECO:0000256" key="8">
    <source>
        <dbReference type="ARBA" id="ARBA00044633"/>
    </source>
</evidence>
<dbReference type="EC" id="2.5.1.19" evidence="3"/>
<gene>
    <name evidence="10" type="primary">aroA</name>
    <name evidence="10" type="ordered locus">ERWE_CDS_01880</name>
</gene>
<comment type="similarity">
    <text evidence="2">Belongs to the EPSP synthase family.</text>
</comment>
<evidence type="ECO:0000256" key="4">
    <source>
        <dbReference type="ARBA" id="ARBA00022605"/>
    </source>
</evidence>
<evidence type="ECO:0000256" key="3">
    <source>
        <dbReference type="ARBA" id="ARBA00012450"/>
    </source>
</evidence>
<dbReference type="GO" id="GO:0008652">
    <property type="term" value="P:amino acid biosynthetic process"/>
    <property type="evidence" value="ECO:0007669"/>
    <property type="project" value="UniProtKB-KW"/>
</dbReference>
<evidence type="ECO:0000256" key="1">
    <source>
        <dbReference type="ARBA" id="ARBA00004811"/>
    </source>
</evidence>
<evidence type="ECO:0000256" key="5">
    <source>
        <dbReference type="ARBA" id="ARBA00022679"/>
    </source>
</evidence>
<keyword evidence="4" id="KW-0028">Amino-acid biosynthesis</keyword>
<dbReference type="PIRSF" id="PIRSF000505">
    <property type="entry name" value="EPSPS"/>
    <property type="match status" value="1"/>
</dbReference>
<dbReference type="InterPro" id="IPR013792">
    <property type="entry name" value="RNA3'P_cycl/enolpyr_Trfase_a/b"/>
</dbReference>
<name>A0A0H3M7R9_EHRRW</name>
<dbReference type="InterPro" id="IPR006264">
    <property type="entry name" value="EPSP_synthase"/>
</dbReference>
<dbReference type="PANTHER" id="PTHR21090:SF5">
    <property type="entry name" value="PENTAFUNCTIONAL AROM POLYPEPTIDE"/>
    <property type="match status" value="1"/>
</dbReference>
<dbReference type="AlphaFoldDB" id="A0A0H3M7R9"/>
<accession>A0A0H3M7R9</accession>
<dbReference type="Gene3D" id="3.65.10.10">
    <property type="entry name" value="Enolpyruvate transferase domain"/>
    <property type="match status" value="2"/>
</dbReference>
<dbReference type="eggNOG" id="COG0128">
    <property type="taxonomic scope" value="Bacteria"/>
</dbReference>
<keyword evidence="5" id="KW-0808">Transferase</keyword>
<evidence type="ECO:0000313" key="10">
    <source>
        <dbReference type="EMBL" id="CAI26682.1"/>
    </source>
</evidence>
<dbReference type="Proteomes" id="UP000001021">
    <property type="component" value="Chromosome"/>
</dbReference>
<evidence type="ECO:0000256" key="7">
    <source>
        <dbReference type="ARBA" id="ARBA00030046"/>
    </source>
</evidence>
<dbReference type="HOGENOM" id="CLU_640516_0_0_5"/>
<protein>
    <recommendedName>
        <fullName evidence="3">3-phosphoshikimate 1-carboxyvinyltransferase</fullName>
        <ecNumber evidence="3">2.5.1.19</ecNumber>
    </recommendedName>
    <alternativeName>
        <fullName evidence="7">5-enolpyruvylshikimate-3-phosphate synthase</fullName>
    </alternativeName>
</protein>
<organism evidence="10 11">
    <name type="scientific">Ehrlichia ruminantium (strain Welgevonden)</name>
    <dbReference type="NCBI Taxonomy" id="254945"/>
    <lineage>
        <taxon>Bacteria</taxon>
        <taxon>Pseudomonadati</taxon>
        <taxon>Pseudomonadota</taxon>
        <taxon>Alphaproteobacteria</taxon>
        <taxon>Rickettsiales</taxon>
        <taxon>Anaplasmataceae</taxon>
        <taxon>Ehrlichia</taxon>
    </lineage>
</organism>
<comment type="catalytic activity">
    <reaction evidence="8">
        <text>3-phosphoshikimate + phosphoenolpyruvate = 5-O-(1-carboxyvinyl)-3-phosphoshikimate + phosphate</text>
        <dbReference type="Rhea" id="RHEA:21256"/>
        <dbReference type="ChEBI" id="CHEBI:43474"/>
        <dbReference type="ChEBI" id="CHEBI:57701"/>
        <dbReference type="ChEBI" id="CHEBI:58702"/>
        <dbReference type="ChEBI" id="CHEBI:145989"/>
        <dbReference type="EC" id="2.5.1.19"/>
    </reaction>
    <physiologicalReaction direction="left-to-right" evidence="8">
        <dbReference type="Rhea" id="RHEA:21257"/>
    </physiologicalReaction>
</comment>
<dbReference type="InterPro" id="IPR001986">
    <property type="entry name" value="Enolpyruvate_Tfrase_dom"/>
</dbReference>
<dbReference type="GO" id="GO:0009423">
    <property type="term" value="P:chorismate biosynthetic process"/>
    <property type="evidence" value="ECO:0007669"/>
    <property type="project" value="UniProtKB-UniPathway"/>
</dbReference>
<dbReference type="GO" id="GO:0003866">
    <property type="term" value="F:3-phosphoshikimate 1-carboxyvinyltransferase activity"/>
    <property type="evidence" value="ECO:0007669"/>
    <property type="project" value="UniProtKB-EC"/>
</dbReference>
<dbReference type="Pfam" id="PF00275">
    <property type="entry name" value="EPSP_synthase"/>
    <property type="match status" value="1"/>
</dbReference>
<dbReference type="SUPFAM" id="SSF55205">
    <property type="entry name" value="EPT/RTPC-like"/>
    <property type="match status" value="1"/>
</dbReference>
<sequence>MCMLVTSVKIDHINGNINMLKDRFISHAVLILASQVVGITKIYNITYSDEIMLTIKALKSLDVQIKYEDGICTVQGVGIGGFTCSKSILYLNDPSIYMMVGSLSTCPFISFFDGDCHLNINEIVKPLSLMGARFVLNNNRLPMALIGCMDMLPIEYIVDKDEIKTMLLFAALNVCGTNTIVNNTVDYDKITPILKHFNVSIECFTPKRHVSICGQQELYSKDIYIPSDFFCTLAVIAVALMVENSEIVILDVLLNDEIKSFYQILIKMGGNIFFINKRQNVLGAEIADLLVKSSILVGIDYLISEELSLDECLIIIVVSSYAHGITMLNGLLRRFIDKRLKNLINGLIKCGIRTEIEGDNLIIHGCSGNILGGVLIDACHDFKVAVMGLVLGMISDSFIEIKNIRKTSDFIAIVDFFNKHGAKITFA</sequence>
<dbReference type="KEGG" id="erw:ERWE_CDS_01880"/>
<dbReference type="KEGG" id="eru:Erum1880"/>
<evidence type="ECO:0000256" key="2">
    <source>
        <dbReference type="ARBA" id="ARBA00009948"/>
    </source>
</evidence>
<dbReference type="UniPathway" id="UPA00053">
    <property type="reaction ID" value="UER00089"/>
</dbReference>
<proteinExistence type="inferred from homology"/>
<reference evidence="10 11" key="1">
    <citation type="journal article" date="2006" name="J. Bacteriol.">
        <title>Comparative genomic analysis of three strains of Ehrlichia ruminantium reveals an active process of genome size plasticity.</title>
        <authorList>
            <person name="Frutos R."/>
            <person name="Viari A."/>
            <person name="Ferraz C."/>
            <person name="Morgat A."/>
            <person name="Eychenie S."/>
            <person name="Kandassami Y."/>
            <person name="Chantal I."/>
            <person name="Bensaid A."/>
            <person name="Coissac E."/>
            <person name="Vachiery N."/>
            <person name="Demaille J."/>
            <person name="Martinez D."/>
        </authorList>
    </citation>
    <scope>NUCLEOTIDE SEQUENCE [LARGE SCALE GENOMIC DNA]</scope>
    <source>
        <strain evidence="10 11">Welgevonden</strain>
    </source>
</reference>
<evidence type="ECO:0000313" key="11">
    <source>
        <dbReference type="Proteomes" id="UP000001021"/>
    </source>
</evidence>